<keyword evidence="5 7" id="KW-1133">Transmembrane helix</keyword>
<dbReference type="KEGG" id="amg:AMEC673_13500"/>
<sequence>MSLGKKTINGALLLLFGKVIQKSLGIISMLVLARFLTPEDFGIVAMATITAFFFDVIGETGTPQYIAQKDTITSEDVNTAWTLNLIFKAACFVCFILAIPLISAYSENELIEPVLYCISLVIPLGALISPGLIVQSRNLNYKPITKLSIIEKLVSICVTIPLAILLESYWAMVIGMIASYALKFFISYLVAPWSVRLCFQNIKAQWKFSKWVLGQGIIGFSRSEADSFLTTRLFGIDILGGFNLMKNISTLPANEIIRPIVNPLLPAFSRLKNEPERLAYQFTNCLVIIMLMSSVIVGYIYFFHDILIRLAFDEKWWGFSPLLGTLSLIIVTFSISEVVVRLLLSKGLTKVSFVFSTITLAVLLLALLGVEYSSIVDFAKARVAIAYLSCLVLLGYAYYLLKTSGLFFIVSSSIISLCAFIAGIITRELIDAVSLNIVLEFFGSGILYVVIYIALLLLVLVALWKIPSVQQRVLYLISLFQQLIKKEKVSHD</sequence>
<comment type="subcellular location">
    <subcellularLocation>
        <location evidence="1">Cell membrane</location>
        <topology evidence="1">Multi-pass membrane protein</topology>
    </subcellularLocation>
</comment>
<name>A0AB33A0X1_ALTME</name>
<dbReference type="AlphaFoldDB" id="A0AB33A0X1"/>
<feature type="transmembrane region" description="Helical" evidence="7">
    <location>
        <begin position="41"/>
        <end position="58"/>
    </location>
</feature>
<evidence type="ECO:0000256" key="6">
    <source>
        <dbReference type="ARBA" id="ARBA00023136"/>
    </source>
</evidence>
<keyword evidence="4 7" id="KW-0812">Transmembrane</keyword>
<evidence type="ECO:0000313" key="8">
    <source>
        <dbReference type="EMBL" id="AFT75386.1"/>
    </source>
</evidence>
<feature type="transmembrane region" description="Helical" evidence="7">
    <location>
        <begin position="278"/>
        <end position="302"/>
    </location>
</feature>
<proteinExistence type="inferred from homology"/>
<feature type="transmembrane region" description="Helical" evidence="7">
    <location>
        <begin position="381"/>
        <end position="399"/>
    </location>
</feature>
<evidence type="ECO:0000256" key="5">
    <source>
        <dbReference type="ARBA" id="ARBA00022989"/>
    </source>
</evidence>
<feature type="transmembrane region" description="Helical" evidence="7">
    <location>
        <begin position="177"/>
        <end position="199"/>
    </location>
</feature>
<evidence type="ECO:0000313" key="9">
    <source>
        <dbReference type="Proteomes" id="UP000006296"/>
    </source>
</evidence>
<evidence type="ECO:0000256" key="4">
    <source>
        <dbReference type="ARBA" id="ARBA00022692"/>
    </source>
</evidence>
<feature type="transmembrane region" description="Helical" evidence="7">
    <location>
        <begin position="79"/>
        <end position="101"/>
    </location>
</feature>
<protein>
    <submittedName>
        <fullName evidence="8">Polysaccharide biosynthesis protein</fullName>
    </submittedName>
</protein>
<dbReference type="Proteomes" id="UP000006296">
    <property type="component" value="Chromosome"/>
</dbReference>
<evidence type="ECO:0000256" key="2">
    <source>
        <dbReference type="ARBA" id="ARBA00007430"/>
    </source>
</evidence>
<feature type="transmembrane region" description="Helical" evidence="7">
    <location>
        <begin position="322"/>
        <end position="344"/>
    </location>
</feature>
<dbReference type="EMBL" id="CP003844">
    <property type="protein sequence ID" value="AFT75386.1"/>
    <property type="molecule type" value="Genomic_DNA"/>
</dbReference>
<dbReference type="RefSeq" id="WP_014977085.1">
    <property type="nucleotide sequence ID" value="NC_018678.1"/>
</dbReference>
<feature type="transmembrane region" description="Helical" evidence="7">
    <location>
        <begin position="153"/>
        <end position="171"/>
    </location>
</feature>
<dbReference type="GO" id="GO:0005886">
    <property type="term" value="C:plasma membrane"/>
    <property type="evidence" value="ECO:0007669"/>
    <property type="project" value="UniProtKB-SubCell"/>
</dbReference>
<feature type="transmembrane region" description="Helical" evidence="7">
    <location>
        <begin position="12"/>
        <end position="35"/>
    </location>
</feature>
<reference evidence="9" key="1">
    <citation type="journal article" date="2012" name="Sci. Rep.">
        <title>Genomes of surface isolates of Alteromonas macleodii: the life of a widespread marine opportunistic copiotroph.</title>
        <authorList>
            <person name="Lopez-Perez M."/>
            <person name="Gonzaga A."/>
            <person name="Martin-Cuadrado A.B."/>
            <person name="Onyshchenko O."/>
            <person name="Ghavidel A."/>
            <person name="Ghai R."/>
            <person name="Rodriguez-Valera F."/>
        </authorList>
    </citation>
    <scope>NUCLEOTIDE SEQUENCE [LARGE SCALE GENOMIC DNA]</scope>
    <source>
        <strain evidence="9">English Channel 673</strain>
    </source>
</reference>
<evidence type="ECO:0000256" key="3">
    <source>
        <dbReference type="ARBA" id="ARBA00022475"/>
    </source>
</evidence>
<keyword evidence="3" id="KW-1003">Cell membrane</keyword>
<feature type="transmembrane region" description="Helical" evidence="7">
    <location>
        <begin position="351"/>
        <end position="369"/>
    </location>
</feature>
<accession>A0AB33A0X1</accession>
<feature type="transmembrane region" description="Helical" evidence="7">
    <location>
        <begin position="113"/>
        <end position="133"/>
    </location>
</feature>
<feature type="transmembrane region" description="Helical" evidence="7">
    <location>
        <begin position="445"/>
        <end position="464"/>
    </location>
</feature>
<organism evidence="8 9">
    <name type="scientific">Alteromonas macleodii (strain English Channel 673)</name>
    <dbReference type="NCBI Taxonomy" id="1004788"/>
    <lineage>
        <taxon>Bacteria</taxon>
        <taxon>Pseudomonadati</taxon>
        <taxon>Pseudomonadota</taxon>
        <taxon>Gammaproteobacteria</taxon>
        <taxon>Alteromonadales</taxon>
        <taxon>Alteromonadaceae</taxon>
        <taxon>Alteromonas/Salinimonas group</taxon>
        <taxon>Alteromonas</taxon>
    </lineage>
</organism>
<evidence type="ECO:0000256" key="1">
    <source>
        <dbReference type="ARBA" id="ARBA00004651"/>
    </source>
</evidence>
<gene>
    <name evidence="8" type="ordered locus">AMEC673_13500</name>
</gene>
<dbReference type="PANTHER" id="PTHR30250">
    <property type="entry name" value="PST FAMILY PREDICTED COLANIC ACID TRANSPORTER"/>
    <property type="match status" value="1"/>
</dbReference>
<keyword evidence="6 7" id="KW-0472">Membrane</keyword>
<dbReference type="Pfam" id="PF13440">
    <property type="entry name" value="Polysacc_synt_3"/>
    <property type="match status" value="1"/>
</dbReference>
<comment type="similarity">
    <text evidence="2">Belongs to the polysaccharide synthase family.</text>
</comment>
<dbReference type="InterPro" id="IPR050833">
    <property type="entry name" value="Poly_Biosynth_Transport"/>
</dbReference>
<dbReference type="PANTHER" id="PTHR30250:SF10">
    <property type="entry name" value="LIPOPOLYSACCHARIDE BIOSYNTHESIS PROTEIN WZXC"/>
    <property type="match status" value="1"/>
</dbReference>
<feature type="transmembrane region" description="Helical" evidence="7">
    <location>
        <begin position="406"/>
        <end position="425"/>
    </location>
</feature>
<evidence type="ECO:0000256" key="7">
    <source>
        <dbReference type="SAM" id="Phobius"/>
    </source>
</evidence>